<dbReference type="SUPFAM" id="SSF53807">
    <property type="entry name" value="Helical backbone' metal receptor"/>
    <property type="match status" value="1"/>
</dbReference>
<protein>
    <submittedName>
        <fullName evidence="7">Zinc ABC transporter, substrate-binding protein ZnuA</fullName>
    </submittedName>
</protein>
<evidence type="ECO:0000256" key="1">
    <source>
        <dbReference type="ARBA" id="ARBA00011028"/>
    </source>
</evidence>
<evidence type="ECO:0000313" key="8">
    <source>
        <dbReference type="Proteomes" id="UP000269226"/>
    </source>
</evidence>
<keyword evidence="2 4" id="KW-0813">Transport</keyword>
<dbReference type="PANTHER" id="PTHR42953">
    <property type="entry name" value="HIGH-AFFINITY ZINC UPTAKE SYSTEM PROTEIN ZNUA-RELATED"/>
    <property type="match status" value="1"/>
</dbReference>
<dbReference type="GO" id="GO:0030001">
    <property type="term" value="P:metal ion transport"/>
    <property type="evidence" value="ECO:0007669"/>
    <property type="project" value="InterPro"/>
</dbReference>
<reference evidence="7 8" key="1">
    <citation type="submission" date="2018-01" db="EMBL/GenBank/DDBJ databases">
        <title>Whole genome sequence of Melissococcus plutonius DAT561.</title>
        <authorList>
            <person name="Okumura K."/>
            <person name="Takamatsu D."/>
            <person name="Okura M."/>
        </authorList>
    </citation>
    <scope>NUCLEOTIDE SEQUENCE [LARGE SCALE GENOMIC DNA]</scope>
    <source>
        <strain evidence="7 8">DAT561</strain>
    </source>
</reference>
<dbReference type="GO" id="GO:0046872">
    <property type="term" value="F:metal ion binding"/>
    <property type="evidence" value="ECO:0007669"/>
    <property type="project" value="InterPro"/>
</dbReference>
<feature type="compositionally biased region" description="Basic and acidic residues" evidence="5">
    <location>
        <begin position="131"/>
        <end position="153"/>
    </location>
</feature>
<name>A0A2Z5Y0C4_9ENTE</name>
<evidence type="ECO:0000256" key="2">
    <source>
        <dbReference type="ARBA" id="ARBA00022448"/>
    </source>
</evidence>
<feature type="chain" id="PRO_5039147794" evidence="6">
    <location>
        <begin position="24"/>
        <end position="325"/>
    </location>
</feature>
<dbReference type="PRINTS" id="PR00691">
    <property type="entry name" value="ADHESINB"/>
</dbReference>
<dbReference type="InterPro" id="IPR006127">
    <property type="entry name" value="ZnuA-like"/>
</dbReference>
<dbReference type="Gene3D" id="3.40.50.1980">
    <property type="entry name" value="Nitrogenase molybdenum iron protein domain"/>
    <property type="match status" value="2"/>
</dbReference>
<evidence type="ECO:0000256" key="5">
    <source>
        <dbReference type="SAM" id="MobiDB-lite"/>
    </source>
</evidence>
<dbReference type="PROSITE" id="PS51257">
    <property type="entry name" value="PROKAR_LIPOPROTEIN"/>
    <property type="match status" value="1"/>
</dbReference>
<organism evidence="7 8">
    <name type="scientific">Melissococcus plutonius</name>
    <dbReference type="NCBI Taxonomy" id="33970"/>
    <lineage>
        <taxon>Bacteria</taxon>
        <taxon>Bacillati</taxon>
        <taxon>Bacillota</taxon>
        <taxon>Bacilli</taxon>
        <taxon>Lactobacillales</taxon>
        <taxon>Enterococcaceae</taxon>
        <taxon>Melissococcus</taxon>
    </lineage>
</organism>
<dbReference type="PANTHER" id="PTHR42953:SF3">
    <property type="entry name" value="HIGH-AFFINITY ZINC UPTAKE SYSTEM PROTEIN ZNUA"/>
    <property type="match status" value="1"/>
</dbReference>
<dbReference type="CDD" id="cd01017">
    <property type="entry name" value="AdcA"/>
    <property type="match status" value="1"/>
</dbReference>
<evidence type="ECO:0000256" key="4">
    <source>
        <dbReference type="RuleBase" id="RU003512"/>
    </source>
</evidence>
<feature type="region of interest" description="Disordered" evidence="5">
    <location>
        <begin position="125"/>
        <end position="153"/>
    </location>
</feature>
<evidence type="ECO:0000256" key="3">
    <source>
        <dbReference type="ARBA" id="ARBA00022729"/>
    </source>
</evidence>
<comment type="similarity">
    <text evidence="1 4">Belongs to the bacterial solute-binding protein 9 family.</text>
</comment>
<dbReference type="EMBL" id="AP018492">
    <property type="protein sequence ID" value="BBC60210.1"/>
    <property type="molecule type" value="Genomic_DNA"/>
</dbReference>
<dbReference type="GO" id="GO:0007155">
    <property type="term" value="P:cell adhesion"/>
    <property type="evidence" value="ECO:0007669"/>
    <property type="project" value="InterPro"/>
</dbReference>
<sequence length="325" mass="36860">MNMKKRHYALSLLLLCGITLLFTGCGSKKSENNEAHEKIKVVTTFYPMYDFTKNITGNEADVTLLTPAGTEPHDYEPSVKDLTKVYDADVFVYNNHEMETWVDKALESVDDQKTEVVEASKSISLMKGHKHDHDSEDHHNHQHEHEHDSKESEIDPHVWLDPVLAQKEVIAIRDALIKKFPKKKAIFTKNASNYLKKLKELDKEYKTAFSQAKNKTFVTQHAAFGYLAKQYGLTQESIAGISPDQEPSSNRLAELKHYINEKHISVIYFETSASSKVAKALANETHVSTAVLNPIESLTTKEQKTGKNYITIMQDNLNALQKSIK</sequence>
<keyword evidence="3 6" id="KW-0732">Signal</keyword>
<dbReference type="Pfam" id="PF01297">
    <property type="entry name" value="ZnuA"/>
    <property type="match status" value="1"/>
</dbReference>
<dbReference type="PRINTS" id="PR00690">
    <property type="entry name" value="ADHESNFAMILY"/>
</dbReference>
<evidence type="ECO:0000313" key="7">
    <source>
        <dbReference type="EMBL" id="BBC60210.1"/>
    </source>
</evidence>
<gene>
    <name evidence="7" type="ORF">DAT561_0038</name>
</gene>
<accession>A0A2Z5Y0C4</accession>
<feature type="signal peptide" evidence="6">
    <location>
        <begin position="1"/>
        <end position="23"/>
    </location>
</feature>
<dbReference type="InterPro" id="IPR050492">
    <property type="entry name" value="Bact_metal-bind_prot9"/>
</dbReference>
<dbReference type="Proteomes" id="UP000269226">
    <property type="component" value="Chromosome"/>
</dbReference>
<dbReference type="InterPro" id="IPR006129">
    <property type="entry name" value="AdhesinB"/>
</dbReference>
<evidence type="ECO:0000256" key="6">
    <source>
        <dbReference type="SAM" id="SignalP"/>
    </source>
</evidence>
<dbReference type="InterPro" id="IPR006128">
    <property type="entry name" value="Lipoprotein_PsaA-like"/>
</dbReference>
<proteinExistence type="inferred from homology"/>
<dbReference type="AlphaFoldDB" id="A0A2Z5Y0C4"/>